<dbReference type="SMART" id="SM00342">
    <property type="entry name" value="HTH_ARAC"/>
    <property type="match status" value="1"/>
</dbReference>
<evidence type="ECO:0000256" key="1">
    <source>
        <dbReference type="ARBA" id="ARBA00023015"/>
    </source>
</evidence>
<evidence type="ECO:0000313" key="6">
    <source>
        <dbReference type="Proteomes" id="UP000619457"/>
    </source>
</evidence>
<dbReference type="GO" id="GO:0043565">
    <property type="term" value="F:sequence-specific DNA binding"/>
    <property type="evidence" value="ECO:0007669"/>
    <property type="project" value="InterPro"/>
</dbReference>
<protein>
    <submittedName>
        <fullName evidence="5">Transcriptional regulator</fullName>
    </submittedName>
</protein>
<dbReference type="PROSITE" id="PS00041">
    <property type="entry name" value="HTH_ARAC_FAMILY_1"/>
    <property type="match status" value="1"/>
</dbReference>
<dbReference type="InterPro" id="IPR018060">
    <property type="entry name" value="HTH_AraC"/>
</dbReference>
<keyword evidence="2" id="KW-0238">DNA-binding</keyword>
<organism evidence="5 6">
    <name type="scientific">Echinicola pacifica</name>
    <dbReference type="NCBI Taxonomy" id="346377"/>
    <lineage>
        <taxon>Bacteria</taxon>
        <taxon>Pseudomonadati</taxon>
        <taxon>Bacteroidota</taxon>
        <taxon>Cytophagia</taxon>
        <taxon>Cytophagales</taxon>
        <taxon>Cyclobacteriaceae</taxon>
        <taxon>Echinicola</taxon>
    </lineage>
</organism>
<dbReference type="PROSITE" id="PS01124">
    <property type="entry name" value="HTH_ARAC_FAMILY_2"/>
    <property type="match status" value="1"/>
</dbReference>
<dbReference type="Pfam" id="PF12833">
    <property type="entry name" value="HTH_18"/>
    <property type="match status" value="1"/>
</dbReference>
<dbReference type="PANTHER" id="PTHR43280">
    <property type="entry name" value="ARAC-FAMILY TRANSCRIPTIONAL REGULATOR"/>
    <property type="match status" value="1"/>
</dbReference>
<dbReference type="Gene3D" id="1.10.10.60">
    <property type="entry name" value="Homeodomain-like"/>
    <property type="match status" value="2"/>
</dbReference>
<reference evidence="5" key="2">
    <citation type="submission" date="2020-09" db="EMBL/GenBank/DDBJ databases">
        <authorList>
            <person name="Sun Q."/>
            <person name="Kim S."/>
        </authorList>
    </citation>
    <scope>NUCLEOTIDE SEQUENCE</scope>
    <source>
        <strain evidence="5">KCTC 12368</strain>
    </source>
</reference>
<dbReference type="SUPFAM" id="SSF51215">
    <property type="entry name" value="Regulatory protein AraC"/>
    <property type="match status" value="1"/>
</dbReference>
<evidence type="ECO:0000259" key="4">
    <source>
        <dbReference type="PROSITE" id="PS01124"/>
    </source>
</evidence>
<proteinExistence type="predicted"/>
<evidence type="ECO:0000313" key="5">
    <source>
        <dbReference type="EMBL" id="GGZ12393.1"/>
    </source>
</evidence>
<keyword evidence="1" id="KW-0805">Transcription regulation</keyword>
<evidence type="ECO:0000256" key="2">
    <source>
        <dbReference type="ARBA" id="ARBA00023125"/>
    </source>
</evidence>
<dbReference type="EMBL" id="BMWX01000001">
    <property type="protein sequence ID" value="GGZ12393.1"/>
    <property type="molecule type" value="Genomic_DNA"/>
</dbReference>
<dbReference type="InterPro" id="IPR018062">
    <property type="entry name" value="HTH_AraC-typ_CS"/>
</dbReference>
<sequence length="288" mass="33456">MQLDTIQFHLLNAAKVHLDTRWDYDNVISPFYRLYLVTEGSGKVYHSSKEYILKPGFLYLIPSFTYGRYICQDFQTQYYLGVMEEIGEAGSVFDHYHFHHEVRATAIDEDLFQRIIELNPNRHLINDDPKSYDNYTTLSTFKSKNHSLSPSCSLETNGLIRILFSRFIRQAKISEGNTISESKILESTKFIRQNLHMDLTVQMVADAVNLSADYYSSLFQKTFGIRPLKYIQSRKIERAQVLLASTKDPLAVIAEKIGLEYVSYFSRLFKAHTGKTPGEYRKDLWGKR</sequence>
<dbReference type="AlphaFoldDB" id="A0A918PJG6"/>
<dbReference type="Proteomes" id="UP000619457">
    <property type="component" value="Unassembled WGS sequence"/>
</dbReference>
<reference evidence="5" key="1">
    <citation type="journal article" date="2014" name="Int. J. Syst. Evol. Microbiol.">
        <title>Complete genome sequence of Corynebacterium casei LMG S-19264T (=DSM 44701T), isolated from a smear-ripened cheese.</title>
        <authorList>
            <consortium name="US DOE Joint Genome Institute (JGI-PGF)"/>
            <person name="Walter F."/>
            <person name="Albersmeier A."/>
            <person name="Kalinowski J."/>
            <person name="Ruckert C."/>
        </authorList>
    </citation>
    <scope>NUCLEOTIDE SEQUENCE</scope>
    <source>
        <strain evidence="5">KCTC 12368</strain>
    </source>
</reference>
<dbReference type="RefSeq" id="WP_018475188.1">
    <property type="nucleotide sequence ID" value="NZ_BMWX01000001.1"/>
</dbReference>
<evidence type="ECO:0000256" key="3">
    <source>
        <dbReference type="ARBA" id="ARBA00023163"/>
    </source>
</evidence>
<feature type="domain" description="HTH araC/xylS-type" evidence="4">
    <location>
        <begin position="185"/>
        <end position="283"/>
    </location>
</feature>
<accession>A0A918PJG6</accession>
<keyword evidence="6" id="KW-1185">Reference proteome</keyword>
<dbReference type="InterPro" id="IPR037923">
    <property type="entry name" value="HTH-like"/>
</dbReference>
<dbReference type="GO" id="GO:0003700">
    <property type="term" value="F:DNA-binding transcription factor activity"/>
    <property type="evidence" value="ECO:0007669"/>
    <property type="project" value="InterPro"/>
</dbReference>
<keyword evidence="3" id="KW-0804">Transcription</keyword>
<name>A0A918PJG6_9BACT</name>
<dbReference type="SUPFAM" id="SSF46689">
    <property type="entry name" value="Homeodomain-like"/>
    <property type="match status" value="2"/>
</dbReference>
<gene>
    <name evidence="5" type="ORF">GCM10007049_00100</name>
</gene>
<dbReference type="InterPro" id="IPR009057">
    <property type="entry name" value="Homeodomain-like_sf"/>
</dbReference>
<comment type="caution">
    <text evidence="5">The sequence shown here is derived from an EMBL/GenBank/DDBJ whole genome shotgun (WGS) entry which is preliminary data.</text>
</comment>
<dbReference type="PANTHER" id="PTHR43280:SF28">
    <property type="entry name" value="HTH-TYPE TRANSCRIPTIONAL ACTIVATOR RHAS"/>
    <property type="match status" value="1"/>
</dbReference>